<dbReference type="EMBL" id="SSOC01000001">
    <property type="protein sequence ID" value="THF67203.1"/>
    <property type="molecule type" value="Genomic_DNA"/>
</dbReference>
<dbReference type="Gene3D" id="1.10.510.10">
    <property type="entry name" value="Transferase(Phosphotransferase) domain 1"/>
    <property type="match status" value="1"/>
</dbReference>
<dbReference type="SUPFAM" id="SSF56112">
    <property type="entry name" value="Protein kinase-like (PK-like)"/>
    <property type="match status" value="1"/>
</dbReference>
<dbReference type="AlphaFoldDB" id="A0A4S4B868"/>
<name>A0A4S4B868_9RHOO</name>
<dbReference type="InterPro" id="IPR011009">
    <property type="entry name" value="Kinase-like_dom_sf"/>
</dbReference>
<dbReference type="OrthoDB" id="8534453at2"/>
<organism evidence="1 2">
    <name type="scientific">Pseudothauera nasutitermitis</name>
    <dbReference type="NCBI Taxonomy" id="2565930"/>
    <lineage>
        <taxon>Bacteria</taxon>
        <taxon>Pseudomonadati</taxon>
        <taxon>Pseudomonadota</taxon>
        <taxon>Betaproteobacteria</taxon>
        <taxon>Rhodocyclales</taxon>
        <taxon>Zoogloeaceae</taxon>
        <taxon>Pseudothauera</taxon>
    </lineage>
</organism>
<evidence type="ECO:0000313" key="1">
    <source>
        <dbReference type="EMBL" id="THF67203.1"/>
    </source>
</evidence>
<accession>A0A4S4B868</accession>
<keyword evidence="2" id="KW-1185">Reference proteome</keyword>
<dbReference type="Proteomes" id="UP000308430">
    <property type="component" value="Unassembled WGS sequence"/>
</dbReference>
<protein>
    <submittedName>
        <fullName evidence="1">Toluene tolerance protein</fullName>
    </submittedName>
</protein>
<dbReference type="RefSeq" id="WP_136346612.1">
    <property type="nucleotide sequence ID" value="NZ_SSOC01000001.1"/>
</dbReference>
<proteinExistence type="predicted"/>
<sequence>MITVRPLSPDELAELARTAEFIEQDERGFKVLRLPDGRYLKYFRRKRFFSSDLMAPAAIRFARNARQLWQMGVPTLRVTALHRIVGEPHTVAIYQPLPGLTLRELLAADRVDVPLMYRIGEFLAQLHRLGILFRSVHPGNIVVSEQGIGLIDVLDIRFRSYSLTRWERRRNWLHLLRCPDEWRRHPHLVSALLRGYRDIADLPGRELSGLPSRVRGILSR</sequence>
<gene>
    <name evidence="1" type="ORF">E6C76_02140</name>
</gene>
<evidence type="ECO:0000313" key="2">
    <source>
        <dbReference type="Proteomes" id="UP000308430"/>
    </source>
</evidence>
<reference evidence="1 2" key="1">
    <citation type="submission" date="2019-04" db="EMBL/GenBank/DDBJ databases">
        <title>Azoarcus nasutitermitis sp. nov. isolated from termite nest.</title>
        <authorList>
            <person name="Lin S.-Y."/>
            <person name="Hameed A."/>
            <person name="Hsu Y.-H."/>
            <person name="Young C.-C."/>
        </authorList>
    </citation>
    <scope>NUCLEOTIDE SEQUENCE [LARGE SCALE GENOMIC DNA]</scope>
    <source>
        <strain evidence="1 2">CC-YHH838</strain>
    </source>
</reference>
<comment type="caution">
    <text evidence="1">The sequence shown here is derived from an EMBL/GenBank/DDBJ whole genome shotgun (WGS) entry which is preliminary data.</text>
</comment>